<dbReference type="EMBL" id="JAAKZV010000339">
    <property type="protein sequence ID" value="NGN69772.1"/>
    <property type="molecule type" value="Genomic_DNA"/>
</dbReference>
<gene>
    <name evidence="2" type="ORF">G5C51_38525</name>
</gene>
<organism evidence="2 3">
    <name type="scientific">Streptomyces coryli</name>
    <dbReference type="NCBI Taxonomy" id="1128680"/>
    <lineage>
        <taxon>Bacteria</taxon>
        <taxon>Bacillati</taxon>
        <taxon>Actinomycetota</taxon>
        <taxon>Actinomycetes</taxon>
        <taxon>Kitasatosporales</taxon>
        <taxon>Streptomycetaceae</taxon>
        <taxon>Streptomyces</taxon>
    </lineage>
</organism>
<evidence type="ECO:0000313" key="3">
    <source>
        <dbReference type="Proteomes" id="UP000481583"/>
    </source>
</evidence>
<sequence>MFRAIADILRMIGSTLATIVMLPFRAVARLFNGASSSGRRRPAMGRGRSTGRRPTRGRRLLSPRA</sequence>
<evidence type="ECO:0000313" key="2">
    <source>
        <dbReference type="EMBL" id="NGN69772.1"/>
    </source>
</evidence>
<proteinExistence type="predicted"/>
<dbReference type="InterPro" id="IPR049849">
    <property type="entry name" value="LPFR_strepto"/>
</dbReference>
<evidence type="ECO:0000256" key="1">
    <source>
        <dbReference type="SAM" id="MobiDB-lite"/>
    </source>
</evidence>
<reference evidence="2 3" key="1">
    <citation type="submission" date="2020-02" db="EMBL/GenBank/DDBJ databases">
        <title>Whole-genome analyses of novel actinobacteria.</title>
        <authorList>
            <person name="Sahin N."/>
        </authorList>
    </citation>
    <scope>NUCLEOTIDE SEQUENCE [LARGE SCALE GENOMIC DNA]</scope>
    <source>
        <strain evidence="2 3">A7024</strain>
    </source>
</reference>
<dbReference type="NCBIfam" id="NF040918">
    <property type="entry name" value="LPFR_fam"/>
    <property type="match status" value="1"/>
</dbReference>
<protein>
    <submittedName>
        <fullName evidence="2">Uncharacterized protein</fullName>
    </submittedName>
</protein>
<dbReference type="AlphaFoldDB" id="A0A6G4UCN6"/>
<accession>A0A6G4UCN6</accession>
<feature type="compositionally biased region" description="Basic residues" evidence="1">
    <location>
        <begin position="38"/>
        <end position="65"/>
    </location>
</feature>
<comment type="caution">
    <text evidence="2">The sequence shown here is derived from an EMBL/GenBank/DDBJ whole genome shotgun (WGS) entry which is preliminary data.</text>
</comment>
<name>A0A6G4UCN6_9ACTN</name>
<dbReference type="Proteomes" id="UP000481583">
    <property type="component" value="Unassembled WGS sequence"/>
</dbReference>
<keyword evidence="3" id="KW-1185">Reference proteome</keyword>
<feature type="region of interest" description="Disordered" evidence="1">
    <location>
        <begin position="35"/>
        <end position="65"/>
    </location>
</feature>